<dbReference type="EMBL" id="JPMI01000234">
    <property type="protein sequence ID" value="KFA89633.1"/>
    <property type="molecule type" value="Genomic_DNA"/>
</dbReference>
<feature type="domain" description="Immunity MXAN-0049 protein" evidence="1">
    <location>
        <begin position="75"/>
        <end position="205"/>
    </location>
</feature>
<dbReference type="RefSeq" id="WP_235216969.1">
    <property type="nucleotide sequence ID" value="NZ_JPMI01000234.1"/>
</dbReference>
<dbReference type="InterPro" id="IPR012433">
    <property type="entry name" value="Imm11"/>
</dbReference>
<proteinExistence type="predicted"/>
<organism evidence="2 3">
    <name type="scientific">Archangium violaceum Cb vi76</name>
    <dbReference type="NCBI Taxonomy" id="1406225"/>
    <lineage>
        <taxon>Bacteria</taxon>
        <taxon>Pseudomonadati</taxon>
        <taxon>Myxococcota</taxon>
        <taxon>Myxococcia</taxon>
        <taxon>Myxococcales</taxon>
        <taxon>Cystobacterineae</taxon>
        <taxon>Archangiaceae</taxon>
        <taxon>Archangium</taxon>
    </lineage>
</organism>
<reference evidence="2 3" key="1">
    <citation type="submission" date="2014-07" db="EMBL/GenBank/DDBJ databases">
        <title>Draft Genome Sequence of Gephyronic Acid Producer, Cystobacter violaceus Strain Cb vi76.</title>
        <authorList>
            <person name="Stevens D.C."/>
            <person name="Young J."/>
            <person name="Carmichael R."/>
            <person name="Tan J."/>
            <person name="Taylor R.E."/>
        </authorList>
    </citation>
    <scope>NUCLEOTIDE SEQUENCE [LARGE SCALE GENOMIC DNA]</scope>
    <source>
        <strain evidence="2 3">Cb vi76</strain>
    </source>
</reference>
<protein>
    <recommendedName>
        <fullName evidence="1">Immunity MXAN-0049 protein domain-containing protein</fullName>
    </recommendedName>
</protein>
<sequence>MTLSQHFFELEEDTWGTHDTQFWGLEPDNSGEGPDCPRCGEPIGPLAWLPPHRVRLELYGQGLGDFVRGPGGGNSFLISERFAEAFRTEGLTGLLGFHPAEVLRVQRKRKGPKPGAVPRYFAVTPCYSRAAVDEAHSRIRRVEPVTCPECRYSGLDSIHGYTLEPGTWSGEDVFRPRGLPGSIVVSERFAELVQRHGLTNMKLIPTEEFVWDPLRLGPPPAPAPCV</sequence>
<accession>A0A084SME8</accession>
<dbReference type="Pfam" id="PF07791">
    <property type="entry name" value="Imm11"/>
    <property type="match status" value="1"/>
</dbReference>
<comment type="caution">
    <text evidence="2">The sequence shown here is derived from an EMBL/GenBank/DDBJ whole genome shotgun (WGS) entry which is preliminary data.</text>
</comment>
<name>A0A084SME8_9BACT</name>
<gene>
    <name evidence="2" type="ORF">Q664_33800</name>
</gene>
<evidence type="ECO:0000313" key="3">
    <source>
        <dbReference type="Proteomes" id="UP000028547"/>
    </source>
</evidence>
<dbReference type="AlphaFoldDB" id="A0A084SME8"/>
<evidence type="ECO:0000259" key="1">
    <source>
        <dbReference type="Pfam" id="PF07791"/>
    </source>
</evidence>
<dbReference type="Proteomes" id="UP000028547">
    <property type="component" value="Unassembled WGS sequence"/>
</dbReference>
<evidence type="ECO:0000313" key="2">
    <source>
        <dbReference type="EMBL" id="KFA89633.1"/>
    </source>
</evidence>